<dbReference type="Pfam" id="PF02624">
    <property type="entry name" value="YcaO"/>
    <property type="match status" value="1"/>
</dbReference>
<dbReference type="PANTHER" id="PTHR37809:SF1">
    <property type="entry name" value="RIBOSOMAL PROTEIN S12 METHYLTHIOTRANSFERASE ACCESSORY FACTOR YCAO"/>
    <property type="match status" value="1"/>
</dbReference>
<feature type="domain" description="YcaO" evidence="1">
    <location>
        <begin position="50"/>
        <end position="420"/>
    </location>
</feature>
<evidence type="ECO:0000259" key="1">
    <source>
        <dbReference type="PROSITE" id="PS51664"/>
    </source>
</evidence>
<dbReference type="Gene3D" id="3.30.160.660">
    <property type="match status" value="1"/>
</dbReference>
<dbReference type="EMBL" id="JBHRZH010000001">
    <property type="protein sequence ID" value="MFC3759519.1"/>
    <property type="molecule type" value="Genomic_DNA"/>
</dbReference>
<evidence type="ECO:0000313" key="3">
    <source>
        <dbReference type="Proteomes" id="UP001595699"/>
    </source>
</evidence>
<dbReference type="NCBIfam" id="TIGR03604">
    <property type="entry name" value="TOMM_cyclo_SagD"/>
    <property type="match status" value="1"/>
</dbReference>
<dbReference type="PANTHER" id="PTHR37809">
    <property type="entry name" value="RIBOSOMAL PROTEIN S12 METHYLTHIOTRANSFERASE ACCESSORY FACTOR YCAO"/>
    <property type="match status" value="1"/>
</dbReference>
<dbReference type="Gene3D" id="3.30.40.250">
    <property type="match status" value="1"/>
</dbReference>
<protein>
    <submittedName>
        <fullName evidence="2">YcaO-like family protein</fullName>
    </submittedName>
</protein>
<dbReference type="Proteomes" id="UP001595699">
    <property type="component" value="Unassembled WGS sequence"/>
</dbReference>
<proteinExistence type="predicted"/>
<gene>
    <name evidence="2" type="ORF">ACFOUW_01590</name>
</gene>
<reference evidence="3" key="1">
    <citation type="journal article" date="2019" name="Int. J. Syst. Evol. Microbiol.">
        <title>The Global Catalogue of Microorganisms (GCM) 10K type strain sequencing project: providing services to taxonomists for standard genome sequencing and annotation.</title>
        <authorList>
            <consortium name="The Broad Institute Genomics Platform"/>
            <consortium name="The Broad Institute Genome Sequencing Center for Infectious Disease"/>
            <person name="Wu L."/>
            <person name="Ma J."/>
        </authorList>
    </citation>
    <scope>NUCLEOTIDE SEQUENCE [LARGE SCALE GENOMIC DNA]</scope>
    <source>
        <strain evidence="3">CGMCC 4.7241</strain>
    </source>
</reference>
<evidence type="ECO:0000313" key="2">
    <source>
        <dbReference type="EMBL" id="MFC3759519.1"/>
    </source>
</evidence>
<organism evidence="2 3">
    <name type="scientific">Tenggerimyces flavus</name>
    <dbReference type="NCBI Taxonomy" id="1708749"/>
    <lineage>
        <taxon>Bacteria</taxon>
        <taxon>Bacillati</taxon>
        <taxon>Actinomycetota</taxon>
        <taxon>Actinomycetes</taxon>
        <taxon>Propionibacteriales</taxon>
        <taxon>Nocardioidaceae</taxon>
        <taxon>Tenggerimyces</taxon>
    </lineage>
</organism>
<comment type="caution">
    <text evidence="2">The sequence shown here is derived from an EMBL/GenBank/DDBJ whole genome shotgun (WGS) entry which is preliminary data.</text>
</comment>
<dbReference type="InterPro" id="IPR027624">
    <property type="entry name" value="TOMM_cyclo_SagD"/>
</dbReference>
<sequence>MTAESLLVDPRLGVVTSLTRQPVAPGMPLAWVAYGATVARTAGFTADRFGFGASLGDPDRARMAALGEAIERYCGNAVPAGLPLLTYDELGVDAVDPLTLALYSPRQYASVGFPFVPFTRDLPVSWVPGRDVSTGVEVLVPLSVAYLDTNRPSLRQPPTNALCYAGIATGETREQAERFALQELLERDASTVWWHSDAPALEVADGQEVVDLLDDPCADQRTVRLLVIPSEFGVPVLGAFVEDHAEGLIAFGTACRSDPREAATKALVEAFGLLQVTRQLADPEGDIWRAVRSGEIGAHTFKPFRADRSYADAFRSDYRDLVDLPAVAQLYLDPRMQGAPLDRLRPSESVRFAELPAGSDRLGLRAVSVDLTTPDVAKAGLTVVRVVVPGLYGNAPAAFPYLGGSRIVDDGVVRAPIPLA</sequence>
<name>A0ABV7Y648_9ACTN</name>
<keyword evidence="3" id="KW-1185">Reference proteome</keyword>
<accession>A0ABV7Y648</accession>
<dbReference type="Gene3D" id="3.30.1330.230">
    <property type="match status" value="1"/>
</dbReference>
<dbReference type="PROSITE" id="PS51664">
    <property type="entry name" value="YCAO"/>
    <property type="match status" value="1"/>
</dbReference>
<dbReference type="InterPro" id="IPR003776">
    <property type="entry name" value="YcaO-like_dom"/>
</dbReference>
<dbReference type="RefSeq" id="WP_205122100.1">
    <property type="nucleotide sequence ID" value="NZ_JAFBCM010000001.1"/>
</dbReference>